<proteinExistence type="predicted"/>
<name>A0A8S9SYK5_9CYAN</name>
<keyword evidence="1" id="KW-0560">Oxidoreductase</keyword>
<dbReference type="PANTHER" id="PTHR43639">
    <property type="entry name" value="OXIDOREDUCTASE, SHORT-CHAIN DEHYDROGENASE/REDUCTASE FAMILY (AFU_ORTHOLOGUE AFUA_5G02870)"/>
    <property type="match status" value="1"/>
</dbReference>
<evidence type="ECO:0000313" key="3">
    <source>
        <dbReference type="Proteomes" id="UP000029738"/>
    </source>
</evidence>
<organism evidence="2 3">
    <name type="scientific">Tolypothrix bouteillei VB521301</name>
    <dbReference type="NCBI Taxonomy" id="1479485"/>
    <lineage>
        <taxon>Bacteria</taxon>
        <taxon>Bacillati</taxon>
        <taxon>Cyanobacteriota</taxon>
        <taxon>Cyanophyceae</taxon>
        <taxon>Nostocales</taxon>
        <taxon>Tolypothrichaceae</taxon>
        <taxon>Tolypothrix</taxon>
    </lineage>
</organism>
<evidence type="ECO:0000256" key="1">
    <source>
        <dbReference type="ARBA" id="ARBA00023002"/>
    </source>
</evidence>
<dbReference type="Proteomes" id="UP000029738">
    <property type="component" value="Unassembled WGS sequence"/>
</dbReference>
<dbReference type="Gene3D" id="3.40.50.720">
    <property type="entry name" value="NAD(P)-binding Rossmann-like Domain"/>
    <property type="match status" value="1"/>
</dbReference>
<dbReference type="InterPro" id="IPR002347">
    <property type="entry name" value="SDR_fam"/>
</dbReference>
<dbReference type="PANTHER" id="PTHR43639:SF9">
    <property type="entry name" value="BLL5898 PROTEIN"/>
    <property type="match status" value="1"/>
</dbReference>
<dbReference type="PRINTS" id="PR00081">
    <property type="entry name" value="GDHRDH"/>
</dbReference>
<dbReference type="FunFam" id="3.40.50.720:FF:000084">
    <property type="entry name" value="Short-chain dehydrogenase reductase"/>
    <property type="match status" value="1"/>
</dbReference>
<dbReference type="SUPFAM" id="SSF51735">
    <property type="entry name" value="NAD(P)-binding Rossmann-fold domains"/>
    <property type="match status" value="1"/>
</dbReference>
<sequence>MVATHSQREQILDNYKLMNNRVVLITGASRGIGAATAKLLGRHGAAVGVNYYGSEEAAGQVVKAIESVGGQALAVKADVKDPQQVEVMVQQVAEAFGLIDTLVINANAGFPIAPFIDYRWEDFEAKLLGELKGAFFPCKAVVPSMIEQNRGSIIAVSSGLSRYPDRGFSAHSTAKSGLDAFIKSLALELGPHGIRANVVAPGLVLTDATAQLPQERKDASAQMVPLKRNALPEDIAGAILLLASEEARFISGAYLPVSGGLQML</sequence>
<evidence type="ECO:0000313" key="2">
    <source>
        <dbReference type="EMBL" id="KAF3884926.1"/>
    </source>
</evidence>
<accession>A0A8S9SYK5</accession>
<comment type="caution">
    <text evidence="2">The sequence shown here is derived from an EMBL/GenBank/DDBJ whole genome shotgun (WGS) entry which is preliminary data.</text>
</comment>
<dbReference type="OrthoDB" id="9803333at2"/>
<dbReference type="Pfam" id="PF13561">
    <property type="entry name" value="adh_short_C2"/>
    <property type="match status" value="1"/>
</dbReference>
<dbReference type="GO" id="GO:0016491">
    <property type="term" value="F:oxidoreductase activity"/>
    <property type="evidence" value="ECO:0007669"/>
    <property type="project" value="UniProtKB-KW"/>
</dbReference>
<dbReference type="AlphaFoldDB" id="A0A8S9SYK5"/>
<keyword evidence="3" id="KW-1185">Reference proteome</keyword>
<gene>
    <name evidence="2" type="ORF">DA73_0400005230</name>
</gene>
<protein>
    <submittedName>
        <fullName evidence="2">SDR family oxidoreductase</fullName>
    </submittedName>
</protein>
<dbReference type="RefSeq" id="WP_050046404.1">
    <property type="nucleotide sequence ID" value="NZ_JHEG04000001.1"/>
</dbReference>
<dbReference type="InterPro" id="IPR036291">
    <property type="entry name" value="NAD(P)-bd_dom_sf"/>
</dbReference>
<dbReference type="EMBL" id="JHEG04000001">
    <property type="protein sequence ID" value="KAF3884926.1"/>
    <property type="molecule type" value="Genomic_DNA"/>
</dbReference>
<reference evidence="2" key="1">
    <citation type="journal article" date="2015" name="Genome Announc.">
        <title>Draft Genome Sequence of Tolypothrix boutellei Strain VB521301.</title>
        <authorList>
            <person name="Chandrababunaidu M.M."/>
            <person name="Singh D."/>
            <person name="Sen D."/>
            <person name="Bhan S."/>
            <person name="Das S."/>
            <person name="Gupta A."/>
            <person name="Adhikary S.P."/>
            <person name="Tripathy S."/>
        </authorList>
    </citation>
    <scope>NUCLEOTIDE SEQUENCE</scope>
    <source>
        <strain evidence="2">VB521301</strain>
    </source>
</reference>
<reference evidence="2" key="2">
    <citation type="submission" date="2019-11" db="EMBL/GenBank/DDBJ databases">
        <title>Improved Assembly of Tolypothrix boutellei genome.</title>
        <authorList>
            <person name="Sarangi A.N."/>
            <person name="Mukherjee M."/>
            <person name="Ghosh S."/>
            <person name="Singh D."/>
            <person name="Das A."/>
            <person name="Kant S."/>
            <person name="Prusty A."/>
            <person name="Tripathy S."/>
        </authorList>
    </citation>
    <scope>NUCLEOTIDE SEQUENCE</scope>
    <source>
        <strain evidence="2">VB521301</strain>
    </source>
</reference>